<reference evidence="2 3" key="3">
    <citation type="journal article" date="2017" name="Mol. Plant Pathol.">
        <title>A gapless genome sequence of the fungus Botrytis cinerea.</title>
        <authorList>
            <person name="Van Kan J.A."/>
            <person name="Stassen J.H."/>
            <person name="Mosbach A."/>
            <person name="Van Der Lee T.A."/>
            <person name="Faino L."/>
            <person name="Farmer A.D."/>
            <person name="Papasotiriou D.G."/>
            <person name="Zhou S."/>
            <person name="Seidl M.F."/>
            <person name="Cottam E."/>
            <person name="Edel D."/>
            <person name="Hahn M."/>
            <person name="Schwartz D.C."/>
            <person name="Dietrich R.A."/>
            <person name="Widdison S."/>
            <person name="Scalliet G."/>
        </authorList>
    </citation>
    <scope>NUCLEOTIDE SEQUENCE [LARGE SCALE GENOMIC DNA]</scope>
    <source>
        <strain evidence="2 3">B05.10</strain>
    </source>
</reference>
<gene>
    <name evidence="2" type="ORF">BCIN_09g01010</name>
</gene>
<dbReference type="OrthoDB" id="3533983at2759"/>
<sequence>MSIQQLSKFLSDQNEFRRQVRGCSIALFFQYDYSESQQEFKDRFPSSTLSALAGLKEWEWFINEKSQPNIRQSFYNQRLHIPMGPVIAPATRIEQCESKKPIAVIGFIYTLSLKELDALAQEQSLKGRQQFYIPVQVQSKSINGFDLKMMLATVFVDMANTGGGSIDLTNKSTNLKWVTAIKRMEHMPKWYVENIEAKLRGRHDIVEPFLIRLNPNPAIDLQAARRQEAPTPFARLKQQQEDQQGQQKQKKAPNRPMITISQRQRDLMLQQILNHGMTSAGEVQKLTESQMTLVVDTYLRRQQKAIYAREKAEKKRLEEASGVSAPRIGMPEQQWNAQAPGQINPREEAVFNGVLRKQKDAVRAQDLREKSSMPPPPQPVRAFSQNSPEKGQAQAQALARAQAQNRNNGTSPQLKYPQNLNNLKRPASNSISNATGNQGVKRQNTGNASGKEGGSQNSNRNNGNLKVQVSNPNAKNGPSDVQKPNSKTRGRPRKSRAKVPPTGDSNNLNQAGKNSQVAGNSMGSGGKGHSNANAKGNAVSGSKARAASGNVNQAGNLNGNLNTLSRPQLLSHVEQAAKMVDYFQPKASADKAGDGRLQ</sequence>
<feature type="region of interest" description="Disordered" evidence="1">
    <location>
        <begin position="362"/>
        <end position="563"/>
    </location>
</feature>
<feature type="compositionally biased region" description="Low complexity" evidence="1">
    <location>
        <begin position="392"/>
        <end position="408"/>
    </location>
</feature>
<protein>
    <submittedName>
        <fullName evidence="2">Uncharacterized protein</fullName>
    </submittedName>
</protein>
<feature type="compositionally biased region" description="Polar residues" evidence="1">
    <location>
        <begin position="503"/>
        <end position="521"/>
    </location>
</feature>
<feature type="compositionally biased region" description="Low complexity" evidence="1">
    <location>
        <begin position="454"/>
        <end position="464"/>
    </location>
</feature>
<feature type="region of interest" description="Disordered" evidence="1">
    <location>
        <begin position="226"/>
        <end position="257"/>
    </location>
</feature>
<feature type="compositionally biased region" description="Basic residues" evidence="1">
    <location>
        <begin position="486"/>
        <end position="497"/>
    </location>
</feature>
<keyword evidence="3" id="KW-1185">Reference proteome</keyword>
<feature type="compositionally biased region" description="Basic and acidic residues" evidence="1">
    <location>
        <begin position="362"/>
        <end position="371"/>
    </location>
</feature>
<dbReference type="GeneID" id="5427116"/>
<feature type="compositionally biased region" description="Polar residues" evidence="1">
    <location>
        <begin position="549"/>
        <end position="563"/>
    </location>
</feature>
<dbReference type="Proteomes" id="UP000001798">
    <property type="component" value="Chromosome 9"/>
</dbReference>
<reference evidence="2 3" key="1">
    <citation type="journal article" date="2011" name="PLoS Genet.">
        <title>Genomic analysis of the necrotrophic fungal pathogens Sclerotinia sclerotiorum and Botrytis cinerea.</title>
        <authorList>
            <person name="Amselem J."/>
            <person name="Cuomo C.A."/>
            <person name="van Kan J.A."/>
            <person name="Viaud M."/>
            <person name="Benito E.P."/>
            <person name="Couloux A."/>
            <person name="Coutinho P.M."/>
            <person name="de Vries R.P."/>
            <person name="Dyer P.S."/>
            <person name="Fillinger S."/>
            <person name="Fournier E."/>
            <person name="Gout L."/>
            <person name="Hahn M."/>
            <person name="Kohn L."/>
            <person name="Lapalu N."/>
            <person name="Plummer K.M."/>
            <person name="Pradier J.M."/>
            <person name="Quevillon E."/>
            <person name="Sharon A."/>
            <person name="Simon A."/>
            <person name="ten Have A."/>
            <person name="Tudzynski B."/>
            <person name="Tudzynski P."/>
            <person name="Wincker P."/>
            <person name="Andrew M."/>
            <person name="Anthouard V."/>
            <person name="Beever R.E."/>
            <person name="Beffa R."/>
            <person name="Benoit I."/>
            <person name="Bouzid O."/>
            <person name="Brault B."/>
            <person name="Chen Z."/>
            <person name="Choquer M."/>
            <person name="Collemare J."/>
            <person name="Cotton P."/>
            <person name="Danchin E.G."/>
            <person name="Da Silva C."/>
            <person name="Gautier A."/>
            <person name="Giraud C."/>
            <person name="Giraud T."/>
            <person name="Gonzalez C."/>
            <person name="Grossetete S."/>
            <person name="Guldener U."/>
            <person name="Henrissat B."/>
            <person name="Howlett B.J."/>
            <person name="Kodira C."/>
            <person name="Kretschmer M."/>
            <person name="Lappartient A."/>
            <person name="Leroch M."/>
            <person name="Levis C."/>
            <person name="Mauceli E."/>
            <person name="Neuveglise C."/>
            <person name="Oeser B."/>
            <person name="Pearson M."/>
            <person name="Poulain J."/>
            <person name="Poussereau N."/>
            <person name="Quesneville H."/>
            <person name="Rascle C."/>
            <person name="Schumacher J."/>
            <person name="Segurens B."/>
            <person name="Sexton A."/>
            <person name="Silva E."/>
            <person name="Sirven C."/>
            <person name="Soanes D.M."/>
            <person name="Talbot N.J."/>
            <person name="Templeton M."/>
            <person name="Yandava C."/>
            <person name="Yarden O."/>
            <person name="Zeng Q."/>
            <person name="Rollins J.A."/>
            <person name="Lebrun M.H."/>
            <person name="Dickman M."/>
        </authorList>
    </citation>
    <scope>NUCLEOTIDE SEQUENCE [LARGE SCALE GENOMIC DNA]</scope>
    <source>
        <strain evidence="2 3">B05.10</strain>
    </source>
</reference>
<dbReference type="EMBL" id="CP009813">
    <property type="protein sequence ID" value="ATZ53223.1"/>
    <property type="molecule type" value="Genomic_DNA"/>
</dbReference>
<dbReference type="RefSeq" id="XP_024550690.1">
    <property type="nucleotide sequence ID" value="XM_024694897.1"/>
</dbReference>
<evidence type="ECO:0000256" key="1">
    <source>
        <dbReference type="SAM" id="MobiDB-lite"/>
    </source>
</evidence>
<evidence type="ECO:0000313" key="3">
    <source>
        <dbReference type="Proteomes" id="UP000001798"/>
    </source>
</evidence>
<organism evidence="2 3">
    <name type="scientific">Botryotinia fuckeliana (strain B05.10)</name>
    <name type="common">Noble rot fungus</name>
    <name type="synonym">Botrytis cinerea</name>
    <dbReference type="NCBI Taxonomy" id="332648"/>
    <lineage>
        <taxon>Eukaryota</taxon>
        <taxon>Fungi</taxon>
        <taxon>Dikarya</taxon>
        <taxon>Ascomycota</taxon>
        <taxon>Pezizomycotina</taxon>
        <taxon>Leotiomycetes</taxon>
        <taxon>Helotiales</taxon>
        <taxon>Sclerotiniaceae</taxon>
        <taxon>Botrytis</taxon>
    </lineage>
</organism>
<feature type="compositionally biased region" description="Polar residues" evidence="1">
    <location>
        <begin position="465"/>
        <end position="476"/>
    </location>
</feature>
<accession>A0A384JRQ7</accession>
<dbReference type="VEuPathDB" id="FungiDB:Bcin09g01010"/>
<name>A0A384JRQ7_BOTFB</name>
<feature type="compositionally biased region" description="Polar residues" evidence="1">
    <location>
        <begin position="409"/>
        <end position="448"/>
    </location>
</feature>
<reference evidence="2 3" key="2">
    <citation type="journal article" date="2012" name="Eukaryot. Cell">
        <title>Genome update of Botrytis cinerea strains B05.10 and T4.</title>
        <authorList>
            <person name="Staats M."/>
            <person name="van Kan J.A."/>
        </authorList>
    </citation>
    <scope>NUCLEOTIDE SEQUENCE [LARGE SCALE GENOMIC DNA]</scope>
    <source>
        <strain evidence="2 3">B05.10</strain>
    </source>
</reference>
<proteinExistence type="predicted"/>
<evidence type="ECO:0000313" key="2">
    <source>
        <dbReference type="EMBL" id="ATZ53223.1"/>
    </source>
</evidence>
<dbReference type="AlphaFoldDB" id="A0A384JRQ7"/>
<dbReference type="KEGG" id="bfu:BCIN_09g01010"/>